<dbReference type="PROSITE" id="PS50931">
    <property type="entry name" value="HTH_LYSR"/>
    <property type="match status" value="1"/>
</dbReference>
<gene>
    <name evidence="6" type="primary">gcvA_14</name>
    <name evidence="6" type="ORF">RUA4292_03126</name>
</gene>
<dbReference type="FunFam" id="1.10.10.10:FF:000001">
    <property type="entry name" value="LysR family transcriptional regulator"/>
    <property type="match status" value="1"/>
</dbReference>
<dbReference type="Gene3D" id="3.40.190.10">
    <property type="entry name" value="Periplasmic binding protein-like II"/>
    <property type="match status" value="2"/>
</dbReference>
<evidence type="ECO:0000256" key="4">
    <source>
        <dbReference type="ARBA" id="ARBA00023163"/>
    </source>
</evidence>
<keyword evidence="2" id="KW-0805">Transcription regulation</keyword>
<keyword evidence="3" id="KW-0238">DNA-binding</keyword>
<evidence type="ECO:0000313" key="6">
    <source>
        <dbReference type="EMBL" id="CUH48935.1"/>
    </source>
</evidence>
<dbReference type="GO" id="GO:0006351">
    <property type="term" value="P:DNA-templated transcription"/>
    <property type="evidence" value="ECO:0007669"/>
    <property type="project" value="TreeGrafter"/>
</dbReference>
<reference evidence="6 7" key="1">
    <citation type="submission" date="2015-09" db="EMBL/GenBank/DDBJ databases">
        <authorList>
            <consortium name="Swine Surveillance"/>
        </authorList>
    </citation>
    <scope>NUCLEOTIDE SEQUENCE [LARGE SCALE GENOMIC DNA]</scope>
    <source>
        <strain evidence="6 7">CECT 4292</strain>
    </source>
</reference>
<dbReference type="STRING" id="81569.RUM4293_02294"/>
<dbReference type="GO" id="GO:0003700">
    <property type="term" value="F:DNA-binding transcription factor activity"/>
    <property type="evidence" value="ECO:0007669"/>
    <property type="project" value="InterPro"/>
</dbReference>
<dbReference type="EMBL" id="CYPU01000049">
    <property type="protein sequence ID" value="CUH48935.1"/>
    <property type="molecule type" value="Genomic_DNA"/>
</dbReference>
<evidence type="ECO:0000256" key="1">
    <source>
        <dbReference type="ARBA" id="ARBA00009437"/>
    </source>
</evidence>
<dbReference type="InterPro" id="IPR058163">
    <property type="entry name" value="LysR-type_TF_proteobact-type"/>
</dbReference>
<protein>
    <submittedName>
        <fullName evidence="6">Gcv operon activator</fullName>
    </submittedName>
</protein>
<dbReference type="Proteomes" id="UP000050783">
    <property type="component" value="Unassembled WGS sequence"/>
</dbReference>
<sequence>MPRSPNPIWLRSFECAARHLSFTAAAAELGITQSALSLHVRSLEAQLGCPLFYRAARNLSLTEVGQAYAFSVRQALRDIDLSTISLFGSNQKHELVVRAPISTATLFLAHRLPEFLRIHPDISIKLISNIWAESAGRENVDVELRTGSGDWNEIPARKISTERIVPIAPKMVEEKAPSIENLQQRPLIHILGFQQMWERYFSAIGVRQTQFASTFVVDTTIAAVDIVAAGGGNAIVIERFAKTAVETGRKVAIVGEAVPIIQSHYLISGQNTKADAVAKQRFEAWLEDIFANPSAPH</sequence>
<dbReference type="PANTHER" id="PTHR30537">
    <property type="entry name" value="HTH-TYPE TRANSCRIPTIONAL REGULATOR"/>
    <property type="match status" value="1"/>
</dbReference>
<dbReference type="RefSeq" id="WP_058278415.1">
    <property type="nucleotide sequence ID" value="NZ_CYPU01000049.1"/>
</dbReference>
<dbReference type="AlphaFoldDB" id="A0A0P1F1X6"/>
<dbReference type="InterPro" id="IPR036390">
    <property type="entry name" value="WH_DNA-bd_sf"/>
</dbReference>
<dbReference type="Pfam" id="PF00126">
    <property type="entry name" value="HTH_1"/>
    <property type="match status" value="1"/>
</dbReference>
<dbReference type="InterPro" id="IPR005119">
    <property type="entry name" value="LysR_subst-bd"/>
</dbReference>
<feature type="domain" description="HTH lysR-type" evidence="5">
    <location>
        <begin position="5"/>
        <end position="62"/>
    </location>
</feature>
<keyword evidence="4" id="KW-0804">Transcription</keyword>
<dbReference type="SUPFAM" id="SSF46785">
    <property type="entry name" value="Winged helix' DNA-binding domain"/>
    <property type="match status" value="1"/>
</dbReference>
<evidence type="ECO:0000313" key="7">
    <source>
        <dbReference type="Proteomes" id="UP000050783"/>
    </source>
</evidence>
<comment type="similarity">
    <text evidence="1">Belongs to the LysR transcriptional regulatory family.</text>
</comment>
<proteinExistence type="inferred from homology"/>
<dbReference type="Gene3D" id="1.10.10.10">
    <property type="entry name" value="Winged helix-like DNA-binding domain superfamily/Winged helix DNA-binding domain"/>
    <property type="match status" value="1"/>
</dbReference>
<dbReference type="OrthoDB" id="9813056at2"/>
<accession>A0A0P1F1X6</accession>
<dbReference type="Pfam" id="PF03466">
    <property type="entry name" value="LysR_substrate"/>
    <property type="match status" value="1"/>
</dbReference>
<dbReference type="GO" id="GO:0043565">
    <property type="term" value="F:sequence-specific DNA binding"/>
    <property type="evidence" value="ECO:0007669"/>
    <property type="project" value="TreeGrafter"/>
</dbReference>
<dbReference type="InterPro" id="IPR036388">
    <property type="entry name" value="WH-like_DNA-bd_sf"/>
</dbReference>
<organism evidence="6 7">
    <name type="scientific">Ruegeria atlantica</name>
    <dbReference type="NCBI Taxonomy" id="81569"/>
    <lineage>
        <taxon>Bacteria</taxon>
        <taxon>Pseudomonadati</taxon>
        <taxon>Pseudomonadota</taxon>
        <taxon>Alphaproteobacteria</taxon>
        <taxon>Rhodobacterales</taxon>
        <taxon>Roseobacteraceae</taxon>
        <taxon>Ruegeria</taxon>
    </lineage>
</organism>
<evidence type="ECO:0000256" key="3">
    <source>
        <dbReference type="ARBA" id="ARBA00023125"/>
    </source>
</evidence>
<evidence type="ECO:0000256" key="2">
    <source>
        <dbReference type="ARBA" id="ARBA00023015"/>
    </source>
</evidence>
<name>A0A0P1F1X6_9RHOB</name>
<dbReference type="SUPFAM" id="SSF53850">
    <property type="entry name" value="Periplasmic binding protein-like II"/>
    <property type="match status" value="1"/>
</dbReference>
<evidence type="ECO:0000259" key="5">
    <source>
        <dbReference type="PROSITE" id="PS50931"/>
    </source>
</evidence>
<dbReference type="InterPro" id="IPR000847">
    <property type="entry name" value="LysR_HTH_N"/>
</dbReference>
<dbReference type="GeneID" id="55494294"/>
<dbReference type="PRINTS" id="PR00039">
    <property type="entry name" value="HTHLYSR"/>
</dbReference>
<dbReference type="PANTHER" id="PTHR30537:SF26">
    <property type="entry name" value="GLYCINE CLEAVAGE SYSTEM TRANSCRIPTIONAL ACTIVATOR"/>
    <property type="match status" value="1"/>
</dbReference>